<keyword evidence="1" id="KW-0812">Transmembrane</keyword>
<reference evidence="2" key="1">
    <citation type="submission" date="2018-02" db="EMBL/GenBank/DDBJ databases">
        <title>Rhizophora mucronata_Transcriptome.</title>
        <authorList>
            <person name="Meera S.P."/>
            <person name="Sreeshan A."/>
            <person name="Augustine A."/>
        </authorList>
    </citation>
    <scope>NUCLEOTIDE SEQUENCE</scope>
    <source>
        <tissue evidence="2">Leaf</tissue>
    </source>
</reference>
<proteinExistence type="predicted"/>
<feature type="transmembrane region" description="Helical" evidence="1">
    <location>
        <begin position="6"/>
        <end position="24"/>
    </location>
</feature>
<sequence length="46" mass="5738">MRKRFLIIMLTVFFFCCMNFILRFSNFRRFFEGQVNIQILFEVTGY</sequence>
<dbReference type="AlphaFoldDB" id="A0A2P2LX92"/>
<keyword evidence="1" id="KW-1133">Transmembrane helix</keyword>
<name>A0A2P2LX92_RHIMU</name>
<organism evidence="2">
    <name type="scientific">Rhizophora mucronata</name>
    <name type="common">Asiatic mangrove</name>
    <dbReference type="NCBI Taxonomy" id="61149"/>
    <lineage>
        <taxon>Eukaryota</taxon>
        <taxon>Viridiplantae</taxon>
        <taxon>Streptophyta</taxon>
        <taxon>Embryophyta</taxon>
        <taxon>Tracheophyta</taxon>
        <taxon>Spermatophyta</taxon>
        <taxon>Magnoliopsida</taxon>
        <taxon>eudicotyledons</taxon>
        <taxon>Gunneridae</taxon>
        <taxon>Pentapetalae</taxon>
        <taxon>rosids</taxon>
        <taxon>fabids</taxon>
        <taxon>Malpighiales</taxon>
        <taxon>Rhizophoraceae</taxon>
        <taxon>Rhizophora</taxon>
    </lineage>
</organism>
<evidence type="ECO:0000256" key="1">
    <source>
        <dbReference type="SAM" id="Phobius"/>
    </source>
</evidence>
<keyword evidence="1" id="KW-0472">Membrane</keyword>
<dbReference type="EMBL" id="GGEC01042102">
    <property type="protein sequence ID" value="MBX22586.1"/>
    <property type="molecule type" value="Transcribed_RNA"/>
</dbReference>
<accession>A0A2P2LX92</accession>
<protein>
    <submittedName>
        <fullName evidence="2">Uncharacterized protein</fullName>
    </submittedName>
</protein>
<evidence type="ECO:0000313" key="2">
    <source>
        <dbReference type="EMBL" id="MBX22586.1"/>
    </source>
</evidence>